<protein>
    <submittedName>
        <fullName evidence="2">Uncharacterized protein</fullName>
    </submittedName>
</protein>
<proteinExistence type="predicted"/>
<evidence type="ECO:0000313" key="3">
    <source>
        <dbReference type="Proteomes" id="UP000275385"/>
    </source>
</evidence>
<accession>A0A420YAJ4</accession>
<dbReference type="AlphaFoldDB" id="A0A420YAJ4"/>
<feature type="region of interest" description="Disordered" evidence="1">
    <location>
        <begin position="28"/>
        <end position="56"/>
    </location>
</feature>
<sequence length="460" mass="52574">MSRLLALKRAYWRPQGLPSSCRVFSQDCPATPSAQNEAKTGHASKRRGLTMNPGLNPILSRINREKGTIATPVGDLPISPLMDADYHENRVKWTKPKAPQRTIFEKQKWRRHLDRNPYALALATPVRRCPGTTLTLPKFFLQDFNIVLHPETGQPWYVPTSLALSKQQEVSGDEKAEEGSHDKTLARTGPPKKPAGPTGYLLARQDYLAQQNLNGELHSKDHKRLMALHHASDRIRATANKAVWREDMDTLILTLMRRRVLEDLIYLSTLSEDSRRDPYVVRCQTWDEVKADEYRGQRGCVLWLGQGEGPGPRATMDIPGVKFGRKIAVHNLWRLLGTEGVEMLRGEVGLFREGEIFLVLRKRTVEMQMKLWKLQGYLAHEFVPYLDPSTGQPRDETTPVAEVVREDAVNEREWADEEKWDLEEEEEAEMDADDEDLEKQIRALRIMEAELPSKRGKASF</sequence>
<evidence type="ECO:0000256" key="1">
    <source>
        <dbReference type="SAM" id="MobiDB-lite"/>
    </source>
</evidence>
<gene>
    <name evidence="2" type="ORF">DL546_003362</name>
</gene>
<feature type="region of interest" description="Disordered" evidence="1">
    <location>
        <begin position="168"/>
        <end position="199"/>
    </location>
</feature>
<feature type="compositionally biased region" description="Basic and acidic residues" evidence="1">
    <location>
        <begin position="172"/>
        <end position="185"/>
    </location>
</feature>
<evidence type="ECO:0000313" key="2">
    <source>
        <dbReference type="EMBL" id="RKU44919.1"/>
    </source>
</evidence>
<reference evidence="2 3" key="1">
    <citation type="submission" date="2018-08" db="EMBL/GenBank/DDBJ databases">
        <title>Draft genome of the lignicolous fungus Coniochaeta pulveracea.</title>
        <authorList>
            <person name="Borstlap C.J."/>
            <person name="De Witt R.N."/>
            <person name="Botha A."/>
            <person name="Volschenk H."/>
        </authorList>
    </citation>
    <scope>NUCLEOTIDE SEQUENCE [LARGE SCALE GENOMIC DNA]</scope>
    <source>
        <strain evidence="2 3">CAB683</strain>
    </source>
</reference>
<organism evidence="2 3">
    <name type="scientific">Coniochaeta pulveracea</name>
    <dbReference type="NCBI Taxonomy" id="177199"/>
    <lineage>
        <taxon>Eukaryota</taxon>
        <taxon>Fungi</taxon>
        <taxon>Dikarya</taxon>
        <taxon>Ascomycota</taxon>
        <taxon>Pezizomycotina</taxon>
        <taxon>Sordariomycetes</taxon>
        <taxon>Sordariomycetidae</taxon>
        <taxon>Coniochaetales</taxon>
        <taxon>Coniochaetaceae</taxon>
        <taxon>Coniochaeta</taxon>
    </lineage>
</organism>
<name>A0A420YAJ4_9PEZI</name>
<dbReference type="EMBL" id="QVQW01000025">
    <property type="protein sequence ID" value="RKU44919.1"/>
    <property type="molecule type" value="Genomic_DNA"/>
</dbReference>
<dbReference type="Proteomes" id="UP000275385">
    <property type="component" value="Unassembled WGS sequence"/>
</dbReference>
<keyword evidence="3" id="KW-1185">Reference proteome</keyword>
<comment type="caution">
    <text evidence="2">The sequence shown here is derived from an EMBL/GenBank/DDBJ whole genome shotgun (WGS) entry which is preliminary data.</text>
</comment>
<dbReference type="OrthoDB" id="3363286at2759"/>
<dbReference type="STRING" id="177199.A0A420YAJ4"/>
<feature type="compositionally biased region" description="Acidic residues" evidence="1">
    <location>
        <begin position="414"/>
        <end position="435"/>
    </location>
</feature>
<feature type="region of interest" description="Disordered" evidence="1">
    <location>
        <begin position="406"/>
        <end position="435"/>
    </location>
</feature>